<reference evidence="1" key="1">
    <citation type="submission" date="2020-02" db="EMBL/GenBank/DDBJ databases">
        <authorList>
            <person name="Scholz U."/>
            <person name="Mascher M."/>
            <person name="Fiebig A."/>
        </authorList>
    </citation>
    <scope>NUCLEOTIDE SEQUENCE</scope>
</reference>
<sequence>MEGRRGIDKLIDERLNGDYDEEQADLVLRVALLCVRTDKDERPAMSTVVGFLLATSRRTTSLRRVPRR</sequence>
<dbReference type="Proteomes" id="UP000663760">
    <property type="component" value="Chromosome 8"/>
</dbReference>
<protein>
    <submittedName>
        <fullName evidence="1">Uncharacterized protein</fullName>
    </submittedName>
</protein>
<name>A0A7I8KVR1_SPIIN</name>
<proteinExistence type="predicted"/>
<evidence type="ECO:0000313" key="1">
    <source>
        <dbReference type="EMBL" id="CAA7401054.1"/>
    </source>
</evidence>
<organism evidence="1 2">
    <name type="scientific">Spirodela intermedia</name>
    <name type="common">Intermediate duckweed</name>
    <dbReference type="NCBI Taxonomy" id="51605"/>
    <lineage>
        <taxon>Eukaryota</taxon>
        <taxon>Viridiplantae</taxon>
        <taxon>Streptophyta</taxon>
        <taxon>Embryophyta</taxon>
        <taxon>Tracheophyta</taxon>
        <taxon>Spermatophyta</taxon>
        <taxon>Magnoliopsida</taxon>
        <taxon>Liliopsida</taxon>
        <taxon>Araceae</taxon>
        <taxon>Lemnoideae</taxon>
        <taxon>Spirodela</taxon>
    </lineage>
</organism>
<gene>
    <name evidence="1" type="ORF">SI8410_08011732</name>
</gene>
<dbReference type="EMBL" id="LR746271">
    <property type="protein sequence ID" value="CAA7401054.1"/>
    <property type="molecule type" value="Genomic_DNA"/>
</dbReference>
<keyword evidence="2" id="KW-1185">Reference proteome</keyword>
<evidence type="ECO:0000313" key="2">
    <source>
        <dbReference type="Proteomes" id="UP000663760"/>
    </source>
</evidence>
<dbReference type="Gene3D" id="1.10.510.10">
    <property type="entry name" value="Transferase(Phosphotransferase) domain 1"/>
    <property type="match status" value="1"/>
</dbReference>
<accession>A0A7I8KVR1</accession>
<dbReference type="OrthoDB" id="5857966at2759"/>
<dbReference type="AlphaFoldDB" id="A0A7I8KVR1"/>